<gene>
    <name evidence="1" type="ORF">CY0110_00060</name>
</gene>
<evidence type="ECO:0000313" key="2">
    <source>
        <dbReference type="Proteomes" id="UP000003781"/>
    </source>
</evidence>
<reference evidence="1 2" key="1">
    <citation type="submission" date="2007-03" db="EMBL/GenBank/DDBJ databases">
        <authorList>
            <person name="Stal L."/>
            <person name="Ferriera S."/>
            <person name="Johnson J."/>
            <person name="Kravitz S."/>
            <person name="Beeson K."/>
            <person name="Sutton G."/>
            <person name="Rogers Y.-H."/>
            <person name="Friedman R."/>
            <person name="Frazier M."/>
            <person name="Venter J.C."/>
        </authorList>
    </citation>
    <scope>NUCLEOTIDE SEQUENCE [LARGE SCALE GENOMIC DNA]</scope>
    <source>
        <strain evidence="1 2">CCY0110</strain>
    </source>
</reference>
<dbReference type="EMBL" id="AAXW01000009">
    <property type="protein sequence ID" value="EAZ92004.1"/>
    <property type="molecule type" value="Genomic_DNA"/>
</dbReference>
<dbReference type="Proteomes" id="UP000003781">
    <property type="component" value="Unassembled WGS sequence"/>
</dbReference>
<accession>A3IN27</accession>
<comment type="caution">
    <text evidence="1">The sequence shown here is derived from an EMBL/GenBank/DDBJ whole genome shotgun (WGS) entry which is preliminary data.</text>
</comment>
<evidence type="ECO:0000313" key="1">
    <source>
        <dbReference type="EMBL" id="EAZ92004.1"/>
    </source>
</evidence>
<sequence>MNMSSAQVIKQLFLTVKLTEISLNNKLISDTKGKRARVNKALVMRFLNKLKISFAYILKSRREWEMLSKLYPL</sequence>
<organism evidence="1 2">
    <name type="scientific">Crocosphaera chwakensis CCY0110</name>
    <dbReference type="NCBI Taxonomy" id="391612"/>
    <lineage>
        <taxon>Bacteria</taxon>
        <taxon>Bacillati</taxon>
        <taxon>Cyanobacteriota</taxon>
        <taxon>Cyanophyceae</taxon>
        <taxon>Oscillatoriophycideae</taxon>
        <taxon>Chroococcales</taxon>
        <taxon>Aphanothecaceae</taxon>
        <taxon>Crocosphaera</taxon>
        <taxon>Crocosphaera chwakensis</taxon>
    </lineage>
</organism>
<protein>
    <submittedName>
        <fullName evidence="1">Uncharacterized protein</fullName>
    </submittedName>
</protein>
<keyword evidence="2" id="KW-1185">Reference proteome</keyword>
<dbReference type="AlphaFoldDB" id="A3IN27"/>
<proteinExistence type="predicted"/>
<name>A3IN27_9CHRO</name>